<dbReference type="AlphaFoldDB" id="A0AAD9D0D1"/>
<comment type="caution">
    <text evidence="2">The sequence shown here is derived from an EMBL/GenBank/DDBJ whole genome shotgun (WGS) entry which is preliminary data.</text>
</comment>
<dbReference type="InterPro" id="IPR029045">
    <property type="entry name" value="ClpP/crotonase-like_dom_sf"/>
</dbReference>
<proteinExistence type="predicted"/>
<dbReference type="EMBL" id="JAODAN010000006">
    <property type="protein sequence ID" value="KAK1923858.1"/>
    <property type="molecule type" value="Genomic_DNA"/>
</dbReference>
<organism evidence="2 3">
    <name type="scientific">Papiliotrema laurentii</name>
    <name type="common">Cryptococcus laurentii</name>
    <dbReference type="NCBI Taxonomy" id="5418"/>
    <lineage>
        <taxon>Eukaryota</taxon>
        <taxon>Fungi</taxon>
        <taxon>Dikarya</taxon>
        <taxon>Basidiomycota</taxon>
        <taxon>Agaricomycotina</taxon>
        <taxon>Tremellomycetes</taxon>
        <taxon>Tremellales</taxon>
        <taxon>Rhynchogastremaceae</taxon>
        <taxon>Papiliotrema</taxon>
    </lineage>
</organism>
<evidence type="ECO:0000313" key="3">
    <source>
        <dbReference type="Proteomes" id="UP001182556"/>
    </source>
</evidence>
<feature type="compositionally biased region" description="Polar residues" evidence="1">
    <location>
        <begin position="807"/>
        <end position="833"/>
    </location>
</feature>
<protein>
    <recommendedName>
        <fullName evidence="4">Methionyl-tRNA formyltransferase</fullName>
    </recommendedName>
</protein>
<sequence>MSQVSDSSSFKPSPSASDYPVSHLASSDPLPLPPLGPLASLPAEAQGLPQWKILLLVTAINSFSQRVITYLKYLGFENLAVVIATDREAMTSAAERFEPDLVVCPFLTAIIPATIFNKYITLVVHPGPPGDAGPSSLDWALLGDTGATSDSTAALHQVMSTSHDSLPAEAKQRTHWGTIVFQANEELDGGSVWAWEQYQLPQLGSTTKASLYQNQHSSAAISALTHALIRVYTLTAHLPREERIRVKPKQEWQELSLTHRSPFLGGPTHERPVLPPKLRRPEWDIHSASDIIRIVHASDSQPGAQISPLTGDSKSSLFIYGAHAHLEARSIPTTLYTSLGYATLGDVPNGTIIATRSGAAFFKTKTPVPGEAVGVWITHGRVPKKIGQALEPKIPLVHAIKAAGHERALKGVQEWEQPGFEHVEGTWQEVYVKTVVQDGQLAQLVYWDFYNGAFSTQQCQTLLRALQWATAPERGNVKIVALMGGSYFSNGIALNTIEDAPDPGLETWRNINAIDDIVEFLVSDTHAERSAFMRGCQPLCKRGIVTVACLRGNAAAGGVALAAACDVTIAARGVVLNPAYRGMGLHGSEFHSFSYLARCGPDVAASMLRDMLPQSSAESRRTGLVDIEVGTFAQTRDESHLEFVDQLKHLLTAPSTSSAAPACAPWCRPAIPGANLIAAMCHAKREAYTSRPTPLLHYRNEELSQMLLDCKHPTRSQRYHTRRYAFIRKVKNAKTKTPARYMGPLAGAPDEEELEHFDQAPGWVRGEEWGWVGLPTPPSLVTSESTRIPLYPSSAPLRTEMPRKDSQASQGSTTSSRPGESVASTDSSPNLQTPLIDFAEWNTGLTLDSPKRDSQEEISPLDKARPYVEAKIPGSHECEFPCLYEP</sequence>
<dbReference type="PANTHER" id="PTHR43388:SF1">
    <property type="entry name" value="HYDROGENASE MATURATION FACTOR HOXX"/>
    <property type="match status" value="1"/>
</dbReference>
<dbReference type="InterPro" id="IPR001753">
    <property type="entry name" value="Enoyl-CoA_hydra/iso"/>
</dbReference>
<reference evidence="2" key="1">
    <citation type="submission" date="2023-02" db="EMBL/GenBank/DDBJ databases">
        <title>Identification and recombinant expression of a fungal hydrolase from Papiliotrema laurentii that hydrolyzes apple cutin and clears colloidal polyester polyurethane.</title>
        <authorList>
            <consortium name="DOE Joint Genome Institute"/>
            <person name="Roman V.A."/>
            <person name="Bojanowski C."/>
            <person name="Crable B.R."/>
            <person name="Wagner D.N."/>
            <person name="Hung C.S."/>
            <person name="Nadeau L.J."/>
            <person name="Schratz L."/>
            <person name="Haridas S."/>
            <person name="Pangilinan J."/>
            <person name="Lipzen A."/>
            <person name="Na H."/>
            <person name="Yan M."/>
            <person name="Ng V."/>
            <person name="Grigoriev I.V."/>
            <person name="Spatafora J.W."/>
            <person name="Barlow D."/>
            <person name="Biffinger J."/>
            <person name="Kelley-Loughnane N."/>
            <person name="Varaljay V.A."/>
            <person name="Crookes-Goodson W.J."/>
        </authorList>
    </citation>
    <scope>NUCLEOTIDE SEQUENCE</scope>
    <source>
        <strain evidence="2">5307AH</strain>
    </source>
</reference>
<feature type="compositionally biased region" description="Basic and acidic residues" evidence="1">
    <location>
        <begin position="849"/>
        <end position="866"/>
    </location>
</feature>
<dbReference type="Proteomes" id="UP001182556">
    <property type="component" value="Unassembled WGS sequence"/>
</dbReference>
<evidence type="ECO:0000256" key="1">
    <source>
        <dbReference type="SAM" id="MobiDB-lite"/>
    </source>
</evidence>
<dbReference type="SUPFAM" id="SSF53328">
    <property type="entry name" value="Formyltransferase"/>
    <property type="match status" value="1"/>
</dbReference>
<dbReference type="PANTHER" id="PTHR43388">
    <property type="entry name" value="HYDROGENASE MATURATION FACTOR HOXX"/>
    <property type="match status" value="1"/>
</dbReference>
<dbReference type="InterPro" id="IPR047180">
    <property type="entry name" value="HoxX-like"/>
</dbReference>
<name>A0AAD9D0D1_PAPLA</name>
<feature type="region of interest" description="Disordered" evidence="1">
    <location>
        <begin position="1"/>
        <end position="22"/>
    </location>
</feature>
<dbReference type="InterPro" id="IPR036477">
    <property type="entry name" value="Formyl_transf_N_sf"/>
</dbReference>
<feature type="compositionally biased region" description="Low complexity" evidence="1">
    <location>
        <begin position="1"/>
        <end position="17"/>
    </location>
</feature>
<accession>A0AAD9D0D1</accession>
<dbReference type="SUPFAM" id="SSF52096">
    <property type="entry name" value="ClpP/crotonase"/>
    <property type="match status" value="1"/>
</dbReference>
<dbReference type="Gene3D" id="3.40.50.12230">
    <property type="match status" value="1"/>
</dbReference>
<feature type="region of interest" description="Disordered" evidence="1">
    <location>
        <begin position="782"/>
        <end position="866"/>
    </location>
</feature>
<keyword evidence="3" id="KW-1185">Reference proteome</keyword>
<gene>
    <name evidence="2" type="ORF">DB88DRAFT_473472</name>
</gene>
<evidence type="ECO:0000313" key="2">
    <source>
        <dbReference type="EMBL" id="KAK1923858.1"/>
    </source>
</evidence>
<dbReference type="Pfam" id="PF00378">
    <property type="entry name" value="ECH_1"/>
    <property type="match status" value="1"/>
</dbReference>
<dbReference type="Gene3D" id="3.90.226.10">
    <property type="entry name" value="2-enoyl-CoA Hydratase, Chain A, domain 1"/>
    <property type="match status" value="1"/>
</dbReference>
<evidence type="ECO:0008006" key="4">
    <source>
        <dbReference type="Google" id="ProtNLM"/>
    </source>
</evidence>